<protein>
    <submittedName>
        <fullName evidence="1">Uncharacterized protein</fullName>
    </submittedName>
</protein>
<dbReference type="EMBL" id="JAODOP010000001">
    <property type="protein sequence ID" value="MEF3831870.1"/>
    <property type="molecule type" value="Genomic_DNA"/>
</dbReference>
<keyword evidence="2" id="KW-1185">Reference proteome</keyword>
<evidence type="ECO:0000313" key="2">
    <source>
        <dbReference type="Proteomes" id="UP001337305"/>
    </source>
</evidence>
<dbReference type="RefSeq" id="WP_303308868.1">
    <property type="nucleotide sequence ID" value="NZ_JAODOP010000001.1"/>
</dbReference>
<evidence type="ECO:0000313" key="1">
    <source>
        <dbReference type="EMBL" id="MEF3831870.1"/>
    </source>
</evidence>
<organism evidence="1 2">
    <name type="scientific">Flavivirga spongiicola</name>
    <dbReference type="NCBI Taxonomy" id="421621"/>
    <lineage>
        <taxon>Bacteria</taxon>
        <taxon>Pseudomonadati</taxon>
        <taxon>Bacteroidota</taxon>
        <taxon>Flavobacteriia</taxon>
        <taxon>Flavobacteriales</taxon>
        <taxon>Flavobacteriaceae</taxon>
        <taxon>Flavivirga</taxon>
    </lineage>
</organism>
<comment type="caution">
    <text evidence="1">The sequence shown here is derived from an EMBL/GenBank/DDBJ whole genome shotgun (WGS) entry which is preliminary data.</text>
</comment>
<sequence length="88" mass="9494">MKKIIGVFGVVAIAITMFFSTNILNKETPNLSALLAMNTANAEVNCSEIDVPDCDNANPEDTCSSNGNFPGCDNSTFWDTCTGWLCHK</sequence>
<reference evidence="1 2" key="1">
    <citation type="submission" date="2022-09" db="EMBL/GenBank/DDBJ databases">
        <title>Genome sequencing of Flavivirga sp. MEBiC05379.</title>
        <authorList>
            <person name="Oh H.-M."/>
            <person name="Kwon K.K."/>
            <person name="Park M.J."/>
            <person name="Yang S.-H."/>
        </authorList>
    </citation>
    <scope>NUCLEOTIDE SEQUENCE [LARGE SCALE GENOMIC DNA]</scope>
    <source>
        <strain evidence="1 2">MEBiC05379</strain>
    </source>
</reference>
<gene>
    <name evidence="1" type="ORF">N1F79_01905</name>
</gene>
<name>A0ABU7XPX5_9FLAO</name>
<proteinExistence type="predicted"/>
<dbReference type="Proteomes" id="UP001337305">
    <property type="component" value="Unassembled WGS sequence"/>
</dbReference>
<accession>A0ABU7XPX5</accession>